<dbReference type="SUPFAM" id="SSF55103">
    <property type="entry name" value="FAD-linked oxidases, C-terminal domain"/>
    <property type="match status" value="1"/>
</dbReference>
<dbReference type="Pfam" id="PF01565">
    <property type="entry name" value="FAD_binding_4"/>
    <property type="match status" value="1"/>
</dbReference>
<dbReference type="InterPro" id="IPR016166">
    <property type="entry name" value="FAD-bd_PCMH"/>
</dbReference>
<protein>
    <submittedName>
        <fullName evidence="6">Vanillyl-alcohol oxidase</fullName>
        <ecNumber evidence="6">1.1.3.38</ecNumber>
    </submittedName>
</protein>
<evidence type="ECO:0000259" key="5">
    <source>
        <dbReference type="PROSITE" id="PS51387"/>
    </source>
</evidence>
<dbReference type="EMBL" id="LASV01000471">
    <property type="protein sequence ID" value="KKA18297.1"/>
    <property type="molecule type" value="Genomic_DNA"/>
</dbReference>
<evidence type="ECO:0000256" key="2">
    <source>
        <dbReference type="ARBA" id="ARBA00022630"/>
    </source>
</evidence>
<comment type="caution">
    <text evidence="6">The sequence shown here is derived from an EMBL/GenBank/DDBJ whole genome shotgun (WGS) entry which is preliminary data.</text>
</comment>
<evidence type="ECO:0000313" key="6">
    <source>
        <dbReference type="EMBL" id="KKA18297.1"/>
    </source>
</evidence>
<dbReference type="InterPro" id="IPR016169">
    <property type="entry name" value="FAD-bd_PCMH_sub2"/>
</dbReference>
<dbReference type="InterPro" id="IPR004113">
    <property type="entry name" value="FAD-bd_oxidored_4_C"/>
</dbReference>
<feature type="domain" description="FAD-binding PCMH-type" evidence="5">
    <location>
        <begin position="49"/>
        <end position="254"/>
    </location>
</feature>
<dbReference type="InterPro" id="IPR036318">
    <property type="entry name" value="FAD-bd_PCMH-like_sf"/>
</dbReference>
<evidence type="ECO:0000313" key="7">
    <source>
        <dbReference type="Proteomes" id="UP000053958"/>
    </source>
</evidence>
<proteinExistence type="predicted"/>
<name>A0A0F4YJ32_RASE3</name>
<dbReference type="GO" id="GO:0018465">
    <property type="term" value="F:vanillyl-alcohol oxidase activity"/>
    <property type="evidence" value="ECO:0007669"/>
    <property type="project" value="UniProtKB-EC"/>
</dbReference>
<evidence type="ECO:0000256" key="4">
    <source>
        <dbReference type="ARBA" id="ARBA00023002"/>
    </source>
</evidence>
<keyword evidence="4 6" id="KW-0560">Oxidoreductase</keyword>
<dbReference type="GeneID" id="25320021"/>
<dbReference type="AlphaFoldDB" id="A0A0F4YJ32"/>
<dbReference type="GO" id="GO:0071949">
    <property type="term" value="F:FAD binding"/>
    <property type="evidence" value="ECO:0007669"/>
    <property type="project" value="InterPro"/>
</dbReference>
<dbReference type="OrthoDB" id="5332616at2759"/>
<dbReference type="InterPro" id="IPR016171">
    <property type="entry name" value="Vanillyl_alc_oxidase_C-sub2"/>
</dbReference>
<keyword evidence="3" id="KW-0274">FAD</keyword>
<dbReference type="RefSeq" id="XP_013324909.1">
    <property type="nucleotide sequence ID" value="XM_013469455.1"/>
</dbReference>
<dbReference type="Gene3D" id="3.40.462.10">
    <property type="entry name" value="FAD-linked oxidases, C-terminal domain"/>
    <property type="match status" value="1"/>
</dbReference>
<accession>A0A0F4YJ32</accession>
<evidence type="ECO:0000256" key="3">
    <source>
        <dbReference type="ARBA" id="ARBA00022827"/>
    </source>
</evidence>
<keyword evidence="7" id="KW-1185">Reference proteome</keyword>
<dbReference type="GO" id="GO:0004458">
    <property type="term" value="F:D-lactate dehydrogenase (cytochrome) activity"/>
    <property type="evidence" value="ECO:0007669"/>
    <property type="project" value="TreeGrafter"/>
</dbReference>
<reference evidence="6 7" key="1">
    <citation type="submission" date="2015-04" db="EMBL/GenBank/DDBJ databases">
        <authorList>
            <person name="Heijne W.H."/>
            <person name="Fedorova N.D."/>
            <person name="Nierman W.C."/>
            <person name="Vollebregt A.W."/>
            <person name="Zhao Z."/>
            <person name="Wu L."/>
            <person name="Kumar M."/>
            <person name="Stam H."/>
            <person name="van den Berg M.A."/>
            <person name="Pel H.J."/>
        </authorList>
    </citation>
    <scope>NUCLEOTIDE SEQUENCE [LARGE SCALE GENOMIC DNA]</scope>
    <source>
        <strain evidence="6 7">CBS 393.64</strain>
    </source>
</reference>
<dbReference type="InterPro" id="IPR016167">
    <property type="entry name" value="FAD-bd_PCMH_sub1"/>
</dbReference>
<gene>
    <name evidence="6" type="ORF">T310_7755</name>
</gene>
<dbReference type="Gene3D" id="1.10.45.10">
    <property type="entry name" value="Vanillyl-alcohol Oxidase, Chain A, domain 4"/>
    <property type="match status" value="1"/>
</dbReference>
<dbReference type="SUPFAM" id="SSF56176">
    <property type="entry name" value="FAD-binding/transporter-associated domain-like"/>
    <property type="match status" value="1"/>
</dbReference>
<dbReference type="GO" id="GO:1903457">
    <property type="term" value="P:lactate catabolic process"/>
    <property type="evidence" value="ECO:0007669"/>
    <property type="project" value="TreeGrafter"/>
</dbReference>
<organism evidence="6 7">
    <name type="scientific">Rasamsonia emersonii (strain ATCC 16479 / CBS 393.64 / IMI 116815)</name>
    <dbReference type="NCBI Taxonomy" id="1408163"/>
    <lineage>
        <taxon>Eukaryota</taxon>
        <taxon>Fungi</taxon>
        <taxon>Dikarya</taxon>
        <taxon>Ascomycota</taxon>
        <taxon>Pezizomycotina</taxon>
        <taxon>Eurotiomycetes</taxon>
        <taxon>Eurotiomycetidae</taxon>
        <taxon>Eurotiales</taxon>
        <taxon>Trichocomaceae</taxon>
        <taxon>Rasamsonia</taxon>
    </lineage>
</organism>
<dbReference type="Proteomes" id="UP000053958">
    <property type="component" value="Unassembled WGS sequence"/>
</dbReference>
<sequence>MSFHTPCCGLQGSVTVFKSIDVCMHLYAPDGSYLNQPYAHDPHYLLEKDHLLASAVICPRSVPEVQEIVKLSNQFQIPLWPISIGRNSGYGGAAPRLRGSVVVDLGRHMNRILEVNVEGAYALVEPGVTFKNLHDYLVQHNLRDKLWIDVPDLGGGSVMGNCLERGVGYTPYGDHWMMHCGMEVVLPNGELLRTGMGAMPQPRNPGDKPVRLDEEPGNKCWQLFPYGFGPYNDGLFSQGSVGIVTKMGIWLMPNPGGYQAYLITFPKEEDLHKAVDIIRPLRLNVPTIRHILLDAAVMGKKSDYTSSNEPIDDAGLDAIARKLNLGRWNFYGALYGPEKTRNMLWGIIKEAFSAVEGARFFFPEDIQEYCVLHTRHQTLQGIPTFDELKWLNWVPNGAHLFFSPISKISGDDAMLQYSVTKKRCLEAGLDFIGTFCVGMREMHHIVCIIFDRKDPASRQKAHWLIKTLIADCAAHGWGEYRTHLALMDQIAETYNWNSNVLMRFNETVKNALDPKGILAPGKNGIWPSSYPRQLYKLYG</sequence>
<dbReference type="EC" id="1.1.3.38" evidence="6"/>
<dbReference type="GO" id="GO:0005739">
    <property type="term" value="C:mitochondrion"/>
    <property type="evidence" value="ECO:0007669"/>
    <property type="project" value="TreeGrafter"/>
</dbReference>
<evidence type="ECO:0000256" key="1">
    <source>
        <dbReference type="ARBA" id="ARBA00001974"/>
    </source>
</evidence>
<keyword evidence="2" id="KW-0285">Flavoprotein</keyword>
<dbReference type="Pfam" id="PF02913">
    <property type="entry name" value="FAD-oxidase_C"/>
    <property type="match status" value="1"/>
</dbReference>
<dbReference type="Gene3D" id="3.30.465.10">
    <property type="match status" value="1"/>
</dbReference>
<dbReference type="STRING" id="1408163.A0A0F4YJ32"/>
<dbReference type="PROSITE" id="PS51387">
    <property type="entry name" value="FAD_PCMH"/>
    <property type="match status" value="1"/>
</dbReference>
<dbReference type="GO" id="GO:0008720">
    <property type="term" value="F:D-lactate dehydrogenase (NAD+) activity"/>
    <property type="evidence" value="ECO:0007669"/>
    <property type="project" value="TreeGrafter"/>
</dbReference>
<dbReference type="PANTHER" id="PTHR11748">
    <property type="entry name" value="D-LACTATE DEHYDROGENASE"/>
    <property type="match status" value="1"/>
</dbReference>
<dbReference type="InterPro" id="IPR016164">
    <property type="entry name" value="FAD-linked_Oxase-like_C"/>
</dbReference>
<dbReference type="InterPro" id="IPR006094">
    <property type="entry name" value="Oxid_FAD_bind_N"/>
</dbReference>
<dbReference type="Gene3D" id="3.30.43.10">
    <property type="entry name" value="Uridine Diphospho-n-acetylenolpyruvylglucosamine Reductase, domain 2"/>
    <property type="match status" value="1"/>
</dbReference>
<comment type="cofactor">
    <cofactor evidence="1">
        <name>FAD</name>
        <dbReference type="ChEBI" id="CHEBI:57692"/>
    </cofactor>
</comment>
<dbReference type="PANTHER" id="PTHR11748:SF114">
    <property type="entry name" value="ARYL-ALCOHOL OXIDASE VANILLYL-ALCOHOL OXIDASE (AFU_ORTHOLOGUE AFUA_3G09500)-RELATED"/>
    <property type="match status" value="1"/>
</dbReference>
<dbReference type="InterPro" id="IPR016170">
    <property type="entry name" value="Cytok_DH_C_sf"/>
</dbReference>